<evidence type="ECO:0000313" key="1">
    <source>
        <dbReference type="EMBL" id="KAE8973112.1"/>
    </source>
</evidence>
<evidence type="ECO:0000313" key="2">
    <source>
        <dbReference type="Proteomes" id="UP000460718"/>
    </source>
</evidence>
<dbReference type="EMBL" id="QXFW01003086">
    <property type="protein sequence ID" value="KAE8973112.1"/>
    <property type="molecule type" value="Genomic_DNA"/>
</dbReference>
<accession>A0A6A3HVS3</accession>
<dbReference type="AlphaFoldDB" id="A0A6A3HVS3"/>
<name>A0A6A3HVS3_9STRA</name>
<organism evidence="1 2">
    <name type="scientific">Phytophthora fragariae</name>
    <dbReference type="NCBI Taxonomy" id="53985"/>
    <lineage>
        <taxon>Eukaryota</taxon>
        <taxon>Sar</taxon>
        <taxon>Stramenopiles</taxon>
        <taxon>Oomycota</taxon>
        <taxon>Peronosporomycetes</taxon>
        <taxon>Peronosporales</taxon>
        <taxon>Peronosporaceae</taxon>
        <taxon>Phytophthora</taxon>
    </lineage>
</organism>
<gene>
    <name evidence="1" type="ORF">PF011_g25380</name>
</gene>
<protein>
    <submittedName>
        <fullName evidence="1">Uncharacterized protein</fullName>
    </submittedName>
</protein>
<reference evidence="1 2" key="1">
    <citation type="submission" date="2018-09" db="EMBL/GenBank/DDBJ databases">
        <title>Genomic investigation of the strawberry pathogen Phytophthora fragariae indicates pathogenicity is determined by transcriptional variation in three key races.</title>
        <authorList>
            <person name="Adams T.M."/>
            <person name="Armitage A.D."/>
            <person name="Sobczyk M.K."/>
            <person name="Bates H.J."/>
            <person name="Dunwell J.M."/>
            <person name="Nellist C.F."/>
            <person name="Harrison R.J."/>
        </authorList>
    </citation>
    <scope>NUCLEOTIDE SEQUENCE [LARGE SCALE GENOMIC DNA]</scope>
    <source>
        <strain evidence="1 2">SCRP245</strain>
    </source>
</reference>
<sequence>MWWSLFCVAWSANCITPFEELSPRWHARAERLTMACLQRRTLRFQETPPASVSRQ</sequence>
<proteinExistence type="predicted"/>
<comment type="caution">
    <text evidence="1">The sequence shown here is derived from an EMBL/GenBank/DDBJ whole genome shotgun (WGS) entry which is preliminary data.</text>
</comment>
<dbReference type="Proteomes" id="UP000460718">
    <property type="component" value="Unassembled WGS sequence"/>
</dbReference>